<organism evidence="3 4">
    <name type="scientific">Candidatus Marithioploca araucensis</name>
    <dbReference type="NCBI Taxonomy" id="70273"/>
    <lineage>
        <taxon>Bacteria</taxon>
        <taxon>Pseudomonadati</taxon>
        <taxon>Pseudomonadota</taxon>
        <taxon>Gammaproteobacteria</taxon>
        <taxon>Thiotrichales</taxon>
        <taxon>Thiotrichaceae</taxon>
        <taxon>Candidatus Marithioploca</taxon>
    </lineage>
</organism>
<dbReference type="Pfam" id="PF14559">
    <property type="entry name" value="TPR_19"/>
    <property type="match status" value="1"/>
</dbReference>
<gene>
    <name evidence="3" type="ORF">QUF54_04855</name>
</gene>
<dbReference type="Gene3D" id="1.25.40.10">
    <property type="entry name" value="Tetratricopeptide repeat domain"/>
    <property type="match status" value="1"/>
</dbReference>
<keyword evidence="4" id="KW-1185">Reference proteome</keyword>
<feature type="non-terminal residue" evidence="3">
    <location>
        <position position="579"/>
    </location>
</feature>
<sequence>MEQPKNPYVIGNSVGNSPAFVGRADVLREVLTVLRHHKHNAILLFGQRRIGKTSVLRELEAKLPTQGDFLTIFFDLQDQSRRSLGDVLQALANKISDNLPNVNSNLDNHPEEAFRDWLVNVVSKSLPEKRVVLLLDEFDALASSDEQGATNAFFPYLRGLLENIEPEKINFVFAVGRNAKDLNEIAGSLFKGIISQRVSLLKRDDTIKLIHLAKINNSLRWSKEAIERIWQQTNGHPFITQCLCYTLWNAANENEPNQVPEISLEHVDKAIPDTLEKSESAFEWLWAGLGPAEQVVAAALASAGAEPKNEKQLKHLLHESGVQIIIQELQDAPRILQDWDLIEETDEKKYRFRVELLRRWIAENKPLHQAQGKLDALDPEANELYKVAKNFYKSNRFEAAIGSLRQVISINPHHVKAHLQLADILIKQQQYNEAREILEQLYDYNPVAARNPLVDVLMNLAQLNDDKREQRKLYERVLELDPKHGEAKRILQTIDEINMVGDSNDDFQTLLNGIVNENNEIDAVFVANVDLGAVIAKSKVTPNPTKQIDAELMNSCLSVLKDLEQIEELGKGKLEYNIF</sequence>
<dbReference type="SUPFAM" id="SSF48452">
    <property type="entry name" value="TPR-like"/>
    <property type="match status" value="1"/>
</dbReference>
<dbReference type="Pfam" id="PF13401">
    <property type="entry name" value="AAA_22"/>
    <property type="match status" value="1"/>
</dbReference>
<dbReference type="SUPFAM" id="SSF52540">
    <property type="entry name" value="P-loop containing nucleoside triphosphate hydrolases"/>
    <property type="match status" value="1"/>
</dbReference>
<evidence type="ECO:0000256" key="1">
    <source>
        <dbReference type="PROSITE-ProRule" id="PRU00339"/>
    </source>
</evidence>
<proteinExistence type="predicted"/>
<dbReference type="InterPro" id="IPR049945">
    <property type="entry name" value="AAA_22"/>
</dbReference>
<dbReference type="SMART" id="SM00028">
    <property type="entry name" value="TPR"/>
    <property type="match status" value="3"/>
</dbReference>
<accession>A0ABT7VSX5</accession>
<feature type="repeat" description="TPR" evidence="1">
    <location>
        <begin position="381"/>
        <end position="414"/>
    </location>
</feature>
<evidence type="ECO:0000313" key="3">
    <source>
        <dbReference type="EMBL" id="MDM8562666.1"/>
    </source>
</evidence>
<dbReference type="PROSITE" id="PS50005">
    <property type="entry name" value="TPR"/>
    <property type="match status" value="1"/>
</dbReference>
<reference evidence="3" key="1">
    <citation type="submission" date="2023-06" db="EMBL/GenBank/DDBJ databases">
        <title>Uncultivated large filamentous bacteria from sulfidic sediments reveal new species and different genomic features in energy metabolism and defense.</title>
        <authorList>
            <person name="Fonseca A."/>
        </authorList>
    </citation>
    <scope>NUCLEOTIDE SEQUENCE</scope>
    <source>
        <strain evidence="3">HSG4</strain>
    </source>
</reference>
<keyword evidence="1" id="KW-0802">TPR repeat</keyword>
<dbReference type="InterPro" id="IPR011990">
    <property type="entry name" value="TPR-like_helical_dom_sf"/>
</dbReference>
<dbReference type="Proteomes" id="UP001171945">
    <property type="component" value="Unassembled WGS sequence"/>
</dbReference>
<dbReference type="PANTHER" id="PTHR34301:SF8">
    <property type="entry name" value="ATPASE DOMAIN-CONTAINING PROTEIN"/>
    <property type="match status" value="1"/>
</dbReference>
<dbReference type="InterPro" id="IPR027417">
    <property type="entry name" value="P-loop_NTPase"/>
</dbReference>
<dbReference type="EMBL" id="JAUCGM010000243">
    <property type="protein sequence ID" value="MDM8562666.1"/>
    <property type="molecule type" value="Genomic_DNA"/>
</dbReference>
<comment type="caution">
    <text evidence="3">The sequence shown here is derived from an EMBL/GenBank/DDBJ whole genome shotgun (WGS) entry which is preliminary data.</text>
</comment>
<dbReference type="InterPro" id="IPR019734">
    <property type="entry name" value="TPR_rpt"/>
</dbReference>
<evidence type="ECO:0000259" key="2">
    <source>
        <dbReference type="Pfam" id="PF13401"/>
    </source>
</evidence>
<dbReference type="PANTHER" id="PTHR34301">
    <property type="entry name" value="DNA-BINDING PROTEIN-RELATED"/>
    <property type="match status" value="1"/>
</dbReference>
<feature type="domain" description="ORC1/DEAH AAA+ ATPase" evidence="2">
    <location>
        <begin position="38"/>
        <end position="168"/>
    </location>
</feature>
<dbReference type="Gene3D" id="3.40.50.300">
    <property type="entry name" value="P-loop containing nucleotide triphosphate hydrolases"/>
    <property type="match status" value="1"/>
</dbReference>
<name>A0ABT7VSX5_9GAMM</name>
<protein>
    <submittedName>
        <fullName evidence="3">Tetratricopeptide repeat protein</fullName>
    </submittedName>
</protein>
<evidence type="ECO:0000313" key="4">
    <source>
        <dbReference type="Proteomes" id="UP001171945"/>
    </source>
</evidence>